<feature type="region of interest" description="Disordered" evidence="1">
    <location>
        <begin position="1"/>
        <end position="52"/>
    </location>
</feature>
<reference evidence="3" key="1">
    <citation type="submission" date="2017-06" db="EMBL/GenBank/DDBJ databases">
        <title>Genome analysis of Fimbriiglobus ruber SP5, the first member of the order Planctomycetales with confirmed chitinolytic capability.</title>
        <authorList>
            <person name="Ravin N.V."/>
            <person name="Rakitin A.L."/>
            <person name="Ivanova A.A."/>
            <person name="Beletsky A.V."/>
            <person name="Kulichevskaya I.S."/>
            <person name="Mardanov A.V."/>
            <person name="Dedysh S.N."/>
        </authorList>
    </citation>
    <scope>NUCLEOTIDE SEQUENCE [LARGE SCALE GENOMIC DNA]</scope>
    <source>
        <strain evidence="3">SP5</strain>
    </source>
</reference>
<evidence type="ECO:0000256" key="1">
    <source>
        <dbReference type="SAM" id="MobiDB-lite"/>
    </source>
</evidence>
<comment type="caution">
    <text evidence="2">The sequence shown here is derived from an EMBL/GenBank/DDBJ whole genome shotgun (WGS) entry which is preliminary data.</text>
</comment>
<sequence>MGEEHRAHENRAHGGPRIRWRRPNRAGIHCSRARASRTNTRPARQQSRHYNL</sequence>
<feature type="compositionally biased region" description="Polar residues" evidence="1">
    <location>
        <begin position="36"/>
        <end position="52"/>
    </location>
</feature>
<feature type="compositionally biased region" description="Basic residues" evidence="1">
    <location>
        <begin position="14"/>
        <end position="24"/>
    </location>
</feature>
<name>A0A225D7N7_9BACT</name>
<dbReference type="Proteomes" id="UP000214646">
    <property type="component" value="Unassembled WGS sequence"/>
</dbReference>
<feature type="compositionally biased region" description="Basic and acidic residues" evidence="1">
    <location>
        <begin position="1"/>
        <end position="12"/>
    </location>
</feature>
<organism evidence="2 3">
    <name type="scientific">Fimbriiglobus ruber</name>
    <dbReference type="NCBI Taxonomy" id="1908690"/>
    <lineage>
        <taxon>Bacteria</taxon>
        <taxon>Pseudomonadati</taxon>
        <taxon>Planctomycetota</taxon>
        <taxon>Planctomycetia</taxon>
        <taxon>Gemmatales</taxon>
        <taxon>Gemmataceae</taxon>
        <taxon>Fimbriiglobus</taxon>
    </lineage>
</organism>
<gene>
    <name evidence="2" type="ORF">FRUB_08217</name>
</gene>
<protein>
    <submittedName>
        <fullName evidence="2">Uncharacterized protein</fullName>
    </submittedName>
</protein>
<proteinExistence type="predicted"/>
<evidence type="ECO:0000313" key="3">
    <source>
        <dbReference type="Proteomes" id="UP000214646"/>
    </source>
</evidence>
<evidence type="ECO:0000313" key="2">
    <source>
        <dbReference type="EMBL" id="OWK35654.1"/>
    </source>
</evidence>
<accession>A0A225D7N7</accession>
<dbReference type="AlphaFoldDB" id="A0A225D7N7"/>
<dbReference type="EMBL" id="NIDE01000017">
    <property type="protein sequence ID" value="OWK35654.1"/>
    <property type="molecule type" value="Genomic_DNA"/>
</dbReference>
<keyword evidence="3" id="KW-1185">Reference proteome</keyword>